<feature type="region of interest" description="Disordered" evidence="1">
    <location>
        <begin position="1"/>
        <end position="31"/>
    </location>
</feature>
<sequence>MAAESLNLSRLTLEASQRTEQSEEAKRKAEAERVAAEKAKADLEQAKAEAERTIKLIAEITRLYNGLKESLAGWVMSVKSYDHIDAGLAKNEVISTAEEIQSHDKYDDSMEWVLFTEIEMAETDLEPYLAEKKPISSKVRRRKGPKLMM</sequence>
<proteinExistence type="predicted"/>
<accession>A0A1X1A3F3</accession>
<comment type="caution">
    <text evidence="2">The sequence shown here is derived from an EMBL/GenBank/DDBJ whole genome shotgun (WGS) entry which is preliminary data.</text>
</comment>
<reference evidence="2 3" key="1">
    <citation type="submission" date="2017-04" db="EMBL/GenBank/DDBJ databases">
        <title>Presence of VIM-2 positive Pseudomonas species in chickens and their surrounding environment.</title>
        <authorList>
            <person name="Zhang R."/>
        </authorList>
    </citation>
    <scope>NUCLEOTIDE SEQUENCE [LARGE SCALE GENOMIC DNA]</scope>
    <source>
        <strain evidence="2 3">DZ-C18</strain>
    </source>
</reference>
<dbReference type="AlphaFoldDB" id="A0A1X1A3F3"/>
<dbReference type="EMBL" id="NBWC01000007">
    <property type="protein sequence ID" value="ORL66411.1"/>
    <property type="molecule type" value="Genomic_DNA"/>
</dbReference>
<evidence type="ECO:0000256" key="1">
    <source>
        <dbReference type="SAM" id="MobiDB-lite"/>
    </source>
</evidence>
<organism evidence="2 3">
    <name type="scientific">Pseudomonas putida</name>
    <name type="common">Arthrobacter siderocapsulatus</name>
    <dbReference type="NCBI Taxonomy" id="303"/>
    <lineage>
        <taxon>Bacteria</taxon>
        <taxon>Pseudomonadati</taxon>
        <taxon>Pseudomonadota</taxon>
        <taxon>Gammaproteobacteria</taxon>
        <taxon>Pseudomonadales</taxon>
        <taxon>Pseudomonadaceae</taxon>
        <taxon>Pseudomonas</taxon>
    </lineage>
</organism>
<evidence type="ECO:0000313" key="3">
    <source>
        <dbReference type="Proteomes" id="UP000193675"/>
    </source>
</evidence>
<gene>
    <name evidence="2" type="ORF">B7H17_06655</name>
</gene>
<dbReference type="Proteomes" id="UP000193675">
    <property type="component" value="Unassembled WGS sequence"/>
</dbReference>
<feature type="compositionally biased region" description="Polar residues" evidence="1">
    <location>
        <begin position="1"/>
        <end position="19"/>
    </location>
</feature>
<evidence type="ECO:0000313" key="2">
    <source>
        <dbReference type="EMBL" id="ORL66411.1"/>
    </source>
</evidence>
<name>A0A1X1A3F3_PSEPU</name>
<feature type="compositionally biased region" description="Basic and acidic residues" evidence="1">
    <location>
        <begin position="20"/>
        <end position="31"/>
    </location>
</feature>
<protein>
    <submittedName>
        <fullName evidence="2">Uncharacterized protein</fullName>
    </submittedName>
</protein>